<proteinExistence type="predicted"/>
<dbReference type="InterPro" id="IPR052509">
    <property type="entry name" value="Metal_resp_DNA-bind_regulator"/>
</dbReference>
<reference evidence="2 3" key="1">
    <citation type="submission" date="2024-10" db="EMBL/GenBank/DDBJ databases">
        <authorList>
            <person name="Topkara A.R."/>
            <person name="Saygin H."/>
        </authorList>
    </citation>
    <scope>NUCLEOTIDE SEQUENCE [LARGE SCALE GENOMIC DNA]</scope>
    <source>
        <strain evidence="2 3">M3C6</strain>
    </source>
</reference>
<dbReference type="PANTHER" id="PTHR33169">
    <property type="entry name" value="PADR-FAMILY TRANSCRIPTIONAL REGULATOR"/>
    <property type="match status" value="1"/>
</dbReference>
<dbReference type="EMBL" id="JBICRM010000009">
    <property type="protein sequence ID" value="MFG1705000.1"/>
    <property type="molecule type" value="Genomic_DNA"/>
</dbReference>
<dbReference type="Pfam" id="PF03551">
    <property type="entry name" value="PadR"/>
    <property type="match status" value="1"/>
</dbReference>
<accession>A0ABW7AFA9</accession>
<dbReference type="RefSeq" id="WP_393166576.1">
    <property type="nucleotide sequence ID" value="NZ_JBICRM010000009.1"/>
</dbReference>
<dbReference type="InterPro" id="IPR036390">
    <property type="entry name" value="WH_DNA-bd_sf"/>
</dbReference>
<dbReference type="InterPro" id="IPR036388">
    <property type="entry name" value="WH-like_DNA-bd_sf"/>
</dbReference>
<protein>
    <submittedName>
        <fullName evidence="2">PadR family transcriptional regulator</fullName>
    </submittedName>
</protein>
<evidence type="ECO:0000259" key="1">
    <source>
        <dbReference type="Pfam" id="PF03551"/>
    </source>
</evidence>
<evidence type="ECO:0000313" key="3">
    <source>
        <dbReference type="Proteomes" id="UP001603978"/>
    </source>
</evidence>
<keyword evidence="3" id="KW-1185">Reference proteome</keyword>
<evidence type="ECO:0000313" key="2">
    <source>
        <dbReference type="EMBL" id="MFG1705000.1"/>
    </source>
</evidence>
<dbReference type="Proteomes" id="UP001603978">
    <property type="component" value="Unassembled WGS sequence"/>
</dbReference>
<gene>
    <name evidence="2" type="ORF">ACFLIM_17570</name>
</gene>
<feature type="domain" description="Transcription regulator PadR N-terminal" evidence="1">
    <location>
        <begin position="27"/>
        <end position="101"/>
    </location>
</feature>
<dbReference type="Gene3D" id="1.10.10.10">
    <property type="entry name" value="Winged helix-like DNA-binding domain superfamily/Winged helix DNA-binding domain"/>
    <property type="match status" value="1"/>
</dbReference>
<sequence length="210" mass="24306">MWIVDINYEGISMEKRRKVANPLALAVLAFLLMEPMHPYELGRRLQETDKDRSFKYNRGSLYMVVKQLAKAGFIVEQETVRDTERPERTLYALTAEGRRELYDWLRELVATPHEEYPHFGVALSLLSVLDPAEATELLRRRSEALAEERRGIREAVQGAADAGVTWVFLVEEEYRLAVLDAELGFVTRLIESLSDPDYARTWHEMFGSRQ</sequence>
<dbReference type="PANTHER" id="PTHR33169:SF14">
    <property type="entry name" value="TRANSCRIPTIONAL REGULATOR RV3488"/>
    <property type="match status" value="1"/>
</dbReference>
<organism evidence="2 3">
    <name type="scientific">Nonomuraea marmarensis</name>
    <dbReference type="NCBI Taxonomy" id="3351344"/>
    <lineage>
        <taxon>Bacteria</taxon>
        <taxon>Bacillati</taxon>
        <taxon>Actinomycetota</taxon>
        <taxon>Actinomycetes</taxon>
        <taxon>Streptosporangiales</taxon>
        <taxon>Streptosporangiaceae</taxon>
        <taxon>Nonomuraea</taxon>
    </lineage>
</organism>
<dbReference type="SUPFAM" id="SSF46785">
    <property type="entry name" value="Winged helix' DNA-binding domain"/>
    <property type="match status" value="1"/>
</dbReference>
<dbReference type="InterPro" id="IPR005149">
    <property type="entry name" value="Tscrpt_reg_PadR_N"/>
</dbReference>
<comment type="caution">
    <text evidence="2">The sequence shown here is derived from an EMBL/GenBank/DDBJ whole genome shotgun (WGS) entry which is preliminary data.</text>
</comment>
<name>A0ABW7AFA9_9ACTN</name>